<proteinExistence type="inferred from homology"/>
<evidence type="ECO:0000256" key="2">
    <source>
        <dbReference type="ARBA" id="ARBA00023002"/>
    </source>
</evidence>
<sequence length="317" mass="35055">MKPLNWGILGLGNIASSFATTFASEDAKLYAAGSRSIEKAAEFAEKHGIEKAYGSYDELIADPEVDVVYIATPHSHHADLILKSLEHGKHVLCEKAITVDNHELEAGMALAKEKGLILAEAMTIYHMPLYKKLKNIMASGSLGKLKMIQVSFGSLKEADPTNRFFNKEIAGGALLDIGTYALSFARFFLSSQPKEILTTMNFFETGVDEQANVIMKNADDELATVAFTFRAKMPKQGIVAFENGYLTVLDFPRADEATLTHPDGTVEKIQAGDTLQALNYEIAHMNEMIRTKTDNSSIELTHDVMEIMDTLREKWNN</sequence>
<evidence type="ECO:0000259" key="3">
    <source>
        <dbReference type="Pfam" id="PF01408"/>
    </source>
</evidence>
<comment type="caution">
    <text evidence="5">The sequence shown here is derived from an EMBL/GenBank/DDBJ whole genome shotgun (WGS) entry which is preliminary data.</text>
</comment>
<comment type="similarity">
    <text evidence="1">Belongs to the Gfo/Idh/MocA family.</text>
</comment>
<dbReference type="InterPro" id="IPR000683">
    <property type="entry name" value="Gfo/Idh/MocA-like_OxRdtase_N"/>
</dbReference>
<dbReference type="PANTHER" id="PTHR22604:SF105">
    <property type="entry name" value="TRANS-1,2-DIHYDROBENZENE-1,2-DIOL DEHYDROGENASE"/>
    <property type="match status" value="1"/>
</dbReference>
<dbReference type="SUPFAM" id="SSF55347">
    <property type="entry name" value="Glyceraldehyde-3-phosphate dehydrogenase-like, C-terminal domain"/>
    <property type="match status" value="1"/>
</dbReference>
<evidence type="ECO:0000313" key="6">
    <source>
        <dbReference type="Proteomes" id="UP001597285"/>
    </source>
</evidence>
<dbReference type="RefSeq" id="WP_058918951.1">
    <property type="nucleotide sequence ID" value="NZ_JBHSQC010000004.1"/>
</dbReference>
<feature type="domain" description="Gfo/Idh/MocA-like oxidoreductase N-terminal" evidence="3">
    <location>
        <begin position="4"/>
        <end position="119"/>
    </location>
</feature>
<dbReference type="Gene3D" id="3.40.50.720">
    <property type="entry name" value="NAD(P)-binding Rossmann-like Domain"/>
    <property type="match status" value="1"/>
</dbReference>
<dbReference type="PANTHER" id="PTHR22604">
    <property type="entry name" value="OXIDOREDUCTASES"/>
    <property type="match status" value="1"/>
</dbReference>
<name>A0ABW4NLY0_9LACT</name>
<reference evidence="6" key="1">
    <citation type="journal article" date="2019" name="Int. J. Syst. Evol. Microbiol.">
        <title>The Global Catalogue of Microorganisms (GCM) 10K type strain sequencing project: providing services to taxonomists for standard genome sequencing and annotation.</title>
        <authorList>
            <consortium name="The Broad Institute Genomics Platform"/>
            <consortium name="The Broad Institute Genome Sequencing Center for Infectious Disease"/>
            <person name="Wu L."/>
            <person name="Ma J."/>
        </authorList>
    </citation>
    <scope>NUCLEOTIDE SEQUENCE [LARGE SCALE GENOMIC DNA]</scope>
    <source>
        <strain evidence="6">KCTC 42143</strain>
    </source>
</reference>
<dbReference type="Gene3D" id="3.30.360.10">
    <property type="entry name" value="Dihydrodipicolinate Reductase, domain 2"/>
    <property type="match status" value="1"/>
</dbReference>
<dbReference type="SUPFAM" id="SSF51735">
    <property type="entry name" value="NAD(P)-binding Rossmann-fold domains"/>
    <property type="match status" value="1"/>
</dbReference>
<gene>
    <name evidence="5" type="ORF">ACFSBK_05245</name>
</gene>
<evidence type="ECO:0000256" key="1">
    <source>
        <dbReference type="ARBA" id="ARBA00010928"/>
    </source>
</evidence>
<protein>
    <submittedName>
        <fullName evidence="5">Gfo/Idh/MocA family protein</fullName>
    </submittedName>
</protein>
<dbReference type="Pfam" id="PF01408">
    <property type="entry name" value="GFO_IDH_MocA"/>
    <property type="match status" value="1"/>
</dbReference>
<evidence type="ECO:0000313" key="5">
    <source>
        <dbReference type="EMBL" id="MFD1799266.1"/>
    </source>
</evidence>
<keyword evidence="2" id="KW-0560">Oxidoreductase</keyword>
<keyword evidence="6" id="KW-1185">Reference proteome</keyword>
<organism evidence="5 6">
    <name type="scientific">Carnobacterium antarcticum</name>
    <dbReference type="NCBI Taxonomy" id="2126436"/>
    <lineage>
        <taxon>Bacteria</taxon>
        <taxon>Bacillati</taxon>
        <taxon>Bacillota</taxon>
        <taxon>Bacilli</taxon>
        <taxon>Lactobacillales</taxon>
        <taxon>Carnobacteriaceae</taxon>
        <taxon>Carnobacterium</taxon>
    </lineage>
</organism>
<dbReference type="Pfam" id="PF22725">
    <property type="entry name" value="GFO_IDH_MocA_C3"/>
    <property type="match status" value="1"/>
</dbReference>
<dbReference type="InterPro" id="IPR050984">
    <property type="entry name" value="Gfo/Idh/MocA_domain"/>
</dbReference>
<dbReference type="EMBL" id="JBHUFF010000009">
    <property type="protein sequence ID" value="MFD1799266.1"/>
    <property type="molecule type" value="Genomic_DNA"/>
</dbReference>
<evidence type="ECO:0000259" key="4">
    <source>
        <dbReference type="Pfam" id="PF22725"/>
    </source>
</evidence>
<accession>A0ABW4NLY0</accession>
<dbReference type="InterPro" id="IPR055170">
    <property type="entry name" value="GFO_IDH_MocA-like_dom"/>
</dbReference>
<dbReference type="Proteomes" id="UP001597285">
    <property type="component" value="Unassembled WGS sequence"/>
</dbReference>
<dbReference type="InterPro" id="IPR036291">
    <property type="entry name" value="NAD(P)-bd_dom_sf"/>
</dbReference>
<feature type="domain" description="GFO/IDH/MocA-like oxidoreductase" evidence="4">
    <location>
        <begin position="130"/>
        <end position="240"/>
    </location>
</feature>